<dbReference type="InterPro" id="IPR008920">
    <property type="entry name" value="TF_FadR/GntR_C"/>
</dbReference>
<dbReference type="SMART" id="SM00895">
    <property type="entry name" value="FCD"/>
    <property type="match status" value="1"/>
</dbReference>
<dbReference type="InterPro" id="IPR000524">
    <property type="entry name" value="Tscrpt_reg_HTH_GntR"/>
</dbReference>
<dbReference type="GO" id="GO:0003677">
    <property type="term" value="F:DNA binding"/>
    <property type="evidence" value="ECO:0007669"/>
    <property type="project" value="UniProtKB-KW"/>
</dbReference>
<proteinExistence type="predicted"/>
<feature type="domain" description="HTH gntR-type" evidence="4">
    <location>
        <begin position="28"/>
        <end position="96"/>
    </location>
</feature>
<keyword evidence="2" id="KW-0238">DNA-binding</keyword>
<dbReference type="PANTHER" id="PTHR43537:SF44">
    <property type="entry name" value="GNTR FAMILY REGULATORY PROTEIN"/>
    <property type="match status" value="1"/>
</dbReference>
<dbReference type="SMART" id="SM00345">
    <property type="entry name" value="HTH_GNTR"/>
    <property type="match status" value="1"/>
</dbReference>
<dbReference type="InterPro" id="IPR036388">
    <property type="entry name" value="WH-like_DNA-bd_sf"/>
</dbReference>
<evidence type="ECO:0000256" key="2">
    <source>
        <dbReference type="ARBA" id="ARBA00023125"/>
    </source>
</evidence>
<dbReference type="AlphaFoldDB" id="A0A1X6X198"/>
<dbReference type="EMBL" id="FWFG01000068">
    <property type="protein sequence ID" value="SLM92317.1"/>
    <property type="molecule type" value="Genomic_DNA"/>
</dbReference>
<evidence type="ECO:0000259" key="4">
    <source>
        <dbReference type="PROSITE" id="PS50949"/>
    </source>
</evidence>
<keyword evidence="3" id="KW-0804">Transcription</keyword>
<reference evidence="5 6" key="1">
    <citation type="submission" date="2017-02" db="EMBL/GenBank/DDBJ databases">
        <authorList>
            <person name="Peterson S.W."/>
        </authorList>
    </citation>
    <scope>NUCLEOTIDE SEQUENCE [LARGE SCALE GENOMIC DNA]</scope>
    <source>
        <strain evidence="5 6">CIP104813</strain>
    </source>
</reference>
<keyword evidence="6" id="KW-1185">Reference proteome</keyword>
<evidence type="ECO:0000256" key="3">
    <source>
        <dbReference type="ARBA" id="ARBA00023163"/>
    </source>
</evidence>
<dbReference type="PRINTS" id="PR00035">
    <property type="entry name" value="HTHGNTR"/>
</dbReference>
<dbReference type="PANTHER" id="PTHR43537">
    <property type="entry name" value="TRANSCRIPTIONAL REGULATOR, GNTR FAMILY"/>
    <property type="match status" value="1"/>
</dbReference>
<dbReference type="InterPro" id="IPR036390">
    <property type="entry name" value="WH_DNA-bd_sf"/>
</dbReference>
<evidence type="ECO:0000313" key="6">
    <source>
        <dbReference type="Proteomes" id="UP000195981"/>
    </source>
</evidence>
<organism evidence="5 6">
    <name type="scientific">Brachybacterium nesterenkovii</name>
    <dbReference type="NCBI Taxonomy" id="47847"/>
    <lineage>
        <taxon>Bacteria</taxon>
        <taxon>Bacillati</taxon>
        <taxon>Actinomycetota</taxon>
        <taxon>Actinomycetes</taxon>
        <taxon>Micrococcales</taxon>
        <taxon>Dermabacteraceae</taxon>
        <taxon>Brachybacterium</taxon>
    </lineage>
</organism>
<sequence>MLHEDRGSSKGTARHRREIRMNAERISGPRGGAAARSIQELILAEDLRPGDPLPTESELCERLGVSRSSVREAVRTLSSLDIVEVRHGHGTFVGRLSLAPLVDGLLFRARLGAADDTRVLREVVQMRIGLDLSVAEELVAAYRGTDNPDLRSLVEDMRTCAARGESFAVADRAFHESLLRPVDNELIRELVSAFWEVHTGALPLLGIAPDADILDTVDAHQAMVDALEAGDVAGYREAVMEHYAPLLRVLARGAAAGADAGAGTGVDADAGAAELRAR</sequence>
<dbReference type="PROSITE" id="PS50949">
    <property type="entry name" value="HTH_GNTR"/>
    <property type="match status" value="1"/>
</dbReference>
<keyword evidence="1" id="KW-0805">Transcription regulation</keyword>
<name>A0A1X6X198_9MICO</name>
<dbReference type="SUPFAM" id="SSF46785">
    <property type="entry name" value="Winged helix' DNA-binding domain"/>
    <property type="match status" value="1"/>
</dbReference>
<gene>
    <name evidence="5" type="ORF">FM110_07910</name>
</gene>
<dbReference type="Gene3D" id="1.10.10.10">
    <property type="entry name" value="Winged helix-like DNA-binding domain superfamily/Winged helix DNA-binding domain"/>
    <property type="match status" value="1"/>
</dbReference>
<accession>A0A1X6X198</accession>
<dbReference type="Pfam" id="PF00392">
    <property type="entry name" value="GntR"/>
    <property type="match status" value="1"/>
</dbReference>
<dbReference type="SUPFAM" id="SSF48008">
    <property type="entry name" value="GntR ligand-binding domain-like"/>
    <property type="match status" value="1"/>
</dbReference>
<dbReference type="Pfam" id="PF07729">
    <property type="entry name" value="FCD"/>
    <property type="match status" value="1"/>
</dbReference>
<protein>
    <submittedName>
        <fullName evidence="5">Transcriptional regulator, GntR family</fullName>
    </submittedName>
</protein>
<dbReference type="Gene3D" id="1.20.120.530">
    <property type="entry name" value="GntR ligand-binding domain-like"/>
    <property type="match status" value="1"/>
</dbReference>
<dbReference type="InterPro" id="IPR011711">
    <property type="entry name" value="GntR_C"/>
</dbReference>
<evidence type="ECO:0000256" key="1">
    <source>
        <dbReference type="ARBA" id="ARBA00023015"/>
    </source>
</evidence>
<dbReference type="CDD" id="cd07377">
    <property type="entry name" value="WHTH_GntR"/>
    <property type="match status" value="1"/>
</dbReference>
<dbReference type="Proteomes" id="UP000195981">
    <property type="component" value="Unassembled WGS sequence"/>
</dbReference>
<evidence type="ECO:0000313" key="5">
    <source>
        <dbReference type="EMBL" id="SLM92317.1"/>
    </source>
</evidence>
<dbReference type="GO" id="GO:0003700">
    <property type="term" value="F:DNA-binding transcription factor activity"/>
    <property type="evidence" value="ECO:0007669"/>
    <property type="project" value="InterPro"/>
</dbReference>